<dbReference type="Proteomes" id="UP001179952">
    <property type="component" value="Unassembled WGS sequence"/>
</dbReference>
<dbReference type="Pfam" id="PF00931">
    <property type="entry name" value="NB-ARC"/>
    <property type="match status" value="1"/>
</dbReference>
<evidence type="ECO:0000259" key="2">
    <source>
        <dbReference type="Pfam" id="PF00931"/>
    </source>
</evidence>
<gene>
    <name evidence="4" type="ORF">QJS04_geneDACA014428</name>
</gene>
<evidence type="ECO:0000259" key="3">
    <source>
        <dbReference type="Pfam" id="PF23598"/>
    </source>
</evidence>
<organism evidence="4 5">
    <name type="scientific">Acorus gramineus</name>
    <name type="common">Dwarf sweet flag</name>
    <dbReference type="NCBI Taxonomy" id="55184"/>
    <lineage>
        <taxon>Eukaryota</taxon>
        <taxon>Viridiplantae</taxon>
        <taxon>Streptophyta</taxon>
        <taxon>Embryophyta</taxon>
        <taxon>Tracheophyta</taxon>
        <taxon>Spermatophyta</taxon>
        <taxon>Magnoliopsida</taxon>
        <taxon>Liliopsida</taxon>
        <taxon>Acoraceae</taxon>
        <taxon>Acorus</taxon>
    </lineage>
</organism>
<dbReference type="InterPro" id="IPR055414">
    <property type="entry name" value="LRR_R13L4/SHOC2-like"/>
</dbReference>
<dbReference type="InterPro" id="IPR027417">
    <property type="entry name" value="P-loop_NTPase"/>
</dbReference>
<feature type="domain" description="Disease resistance R13L4/SHOC-2-like LRR" evidence="3">
    <location>
        <begin position="262"/>
        <end position="346"/>
    </location>
</feature>
<comment type="caution">
    <text evidence="4">The sequence shown here is derived from an EMBL/GenBank/DDBJ whole genome shotgun (WGS) entry which is preliminary data.</text>
</comment>
<dbReference type="SUPFAM" id="SSF52540">
    <property type="entry name" value="P-loop containing nucleoside triphosphate hydrolases"/>
    <property type="match status" value="1"/>
</dbReference>
<reference evidence="4" key="2">
    <citation type="submission" date="2023-06" db="EMBL/GenBank/DDBJ databases">
        <authorList>
            <person name="Ma L."/>
            <person name="Liu K.-W."/>
            <person name="Li Z."/>
            <person name="Hsiao Y.-Y."/>
            <person name="Qi Y."/>
            <person name="Fu T."/>
            <person name="Tang G."/>
            <person name="Zhang D."/>
            <person name="Sun W.-H."/>
            <person name="Liu D.-K."/>
            <person name="Li Y."/>
            <person name="Chen G.-Z."/>
            <person name="Liu X.-D."/>
            <person name="Liao X.-Y."/>
            <person name="Jiang Y.-T."/>
            <person name="Yu X."/>
            <person name="Hao Y."/>
            <person name="Huang J."/>
            <person name="Zhao X.-W."/>
            <person name="Ke S."/>
            <person name="Chen Y.-Y."/>
            <person name="Wu W.-L."/>
            <person name="Hsu J.-L."/>
            <person name="Lin Y.-F."/>
            <person name="Huang M.-D."/>
            <person name="Li C.-Y."/>
            <person name="Huang L."/>
            <person name="Wang Z.-W."/>
            <person name="Zhao X."/>
            <person name="Zhong W.-Y."/>
            <person name="Peng D.-H."/>
            <person name="Ahmad S."/>
            <person name="Lan S."/>
            <person name="Zhang J.-S."/>
            <person name="Tsai W.-C."/>
            <person name="Van De Peer Y."/>
            <person name="Liu Z.-J."/>
        </authorList>
    </citation>
    <scope>NUCLEOTIDE SEQUENCE</scope>
    <source>
        <strain evidence="4">SCP</strain>
        <tissue evidence="4">Leaves</tissue>
    </source>
</reference>
<dbReference type="Gene3D" id="3.40.50.300">
    <property type="entry name" value="P-loop containing nucleotide triphosphate hydrolases"/>
    <property type="match status" value="1"/>
</dbReference>
<dbReference type="PANTHER" id="PTHR36766:SF70">
    <property type="entry name" value="DISEASE RESISTANCE PROTEIN RGA4"/>
    <property type="match status" value="1"/>
</dbReference>
<evidence type="ECO:0000256" key="1">
    <source>
        <dbReference type="ARBA" id="ARBA00022737"/>
    </source>
</evidence>
<feature type="domain" description="NB-ARC" evidence="2">
    <location>
        <begin position="31"/>
        <end position="178"/>
    </location>
</feature>
<dbReference type="GO" id="GO:0006952">
    <property type="term" value="P:defense response"/>
    <property type="evidence" value="ECO:0007669"/>
    <property type="project" value="UniProtKB-KW"/>
</dbReference>
<dbReference type="Pfam" id="PF23598">
    <property type="entry name" value="LRR_14"/>
    <property type="match status" value="1"/>
</dbReference>
<dbReference type="InterPro" id="IPR001611">
    <property type="entry name" value="Leu-rich_rpt"/>
</dbReference>
<evidence type="ECO:0000313" key="5">
    <source>
        <dbReference type="Proteomes" id="UP001179952"/>
    </source>
</evidence>
<sequence>MTTSYDIDSDIIGIDEDVECLVQLLTGPTTGSQRACVFAIVGRVGIGKTTLARKVFNDDRMESYFEEKIWVCVSSNWDYEEEDLLKQIIRSSGGFCGEAQTEQELYSIANEVLGGRRILHVIDDISSGSLKNLVNAFTADGRVLITTRDEEMVKDMGAVYTHHMMLLSVHDASYILCEDIHGVDLVVNDERMKHVDFLKHRRLSTTSVAEDVSELKELPLRPLQVLDKIMTEIPQGVFDKLRYLRVLNLYKTSIKHLPDSTEKLIQLRYLNLSNTPIEKLPDSLCNLQYLQTLLLRDCTSLEKLPKELRRLQGLRHLTVDNVMMLAGIGKLAHLQTLDVFTIHSDDQNNGGGGHKMMMKKKLEAISMNWNLSPNSDV</sequence>
<dbReference type="InterPro" id="IPR002182">
    <property type="entry name" value="NB-ARC"/>
</dbReference>
<evidence type="ECO:0000313" key="4">
    <source>
        <dbReference type="EMBL" id="KAK1277942.1"/>
    </source>
</evidence>
<dbReference type="AlphaFoldDB" id="A0AAV9BP82"/>
<keyword evidence="5" id="KW-1185">Reference proteome</keyword>
<proteinExistence type="predicted"/>
<dbReference type="PANTHER" id="PTHR36766">
    <property type="entry name" value="PLANT BROAD-SPECTRUM MILDEW RESISTANCE PROTEIN RPW8"/>
    <property type="match status" value="1"/>
</dbReference>
<dbReference type="PROSITE" id="PS51450">
    <property type="entry name" value="LRR"/>
    <property type="match status" value="1"/>
</dbReference>
<reference evidence="4" key="1">
    <citation type="journal article" date="2023" name="Nat. Commun.">
        <title>Diploid and tetraploid genomes of Acorus and the evolution of monocots.</title>
        <authorList>
            <person name="Ma L."/>
            <person name="Liu K.W."/>
            <person name="Li Z."/>
            <person name="Hsiao Y.Y."/>
            <person name="Qi Y."/>
            <person name="Fu T."/>
            <person name="Tang G.D."/>
            <person name="Zhang D."/>
            <person name="Sun W.H."/>
            <person name="Liu D.K."/>
            <person name="Li Y."/>
            <person name="Chen G.Z."/>
            <person name="Liu X.D."/>
            <person name="Liao X.Y."/>
            <person name="Jiang Y.T."/>
            <person name="Yu X."/>
            <person name="Hao Y."/>
            <person name="Huang J."/>
            <person name="Zhao X.W."/>
            <person name="Ke S."/>
            <person name="Chen Y.Y."/>
            <person name="Wu W.L."/>
            <person name="Hsu J.L."/>
            <person name="Lin Y.F."/>
            <person name="Huang M.D."/>
            <person name="Li C.Y."/>
            <person name="Huang L."/>
            <person name="Wang Z.W."/>
            <person name="Zhao X."/>
            <person name="Zhong W.Y."/>
            <person name="Peng D.H."/>
            <person name="Ahmad S."/>
            <person name="Lan S."/>
            <person name="Zhang J.S."/>
            <person name="Tsai W.C."/>
            <person name="Van de Peer Y."/>
            <person name="Liu Z.J."/>
        </authorList>
    </citation>
    <scope>NUCLEOTIDE SEQUENCE</scope>
    <source>
        <strain evidence="4">SCP</strain>
    </source>
</reference>
<accession>A0AAV9BP82</accession>
<dbReference type="SUPFAM" id="SSF52058">
    <property type="entry name" value="L domain-like"/>
    <property type="match status" value="1"/>
</dbReference>
<name>A0AAV9BP82_ACOGR</name>
<dbReference type="InterPro" id="IPR032675">
    <property type="entry name" value="LRR_dom_sf"/>
</dbReference>
<dbReference type="CDD" id="cd00267">
    <property type="entry name" value="ABC_ATPase"/>
    <property type="match status" value="1"/>
</dbReference>
<dbReference type="PRINTS" id="PR00364">
    <property type="entry name" value="DISEASERSIST"/>
</dbReference>
<dbReference type="EMBL" id="JAUJYN010000002">
    <property type="protein sequence ID" value="KAK1277942.1"/>
    <property type="molecule type" value="Genomic_DNA"/>
</dbReference>
<protein>
    <submittedName>
        <fullName evidence="4">Disease resistance protein RGA4</fullName>
    </submittedName>
</protein>
<dbReference type="GO" id="GO:0043531">
    <property type="term" value="F:ADP binding"/>
    <property type="evidence" value="ECO:0007669"/>
    <property type="project" value="InterPro"/>
</dbReference>
<keyword evidence="1" id="KW-0677">Repeat</keyword>
<dbReference type="Gene3D" id="3.80.10.10">
    <property type="entry name" value="Ribonuclease Inhibitor"/>
    <property type="match status" value="1"/>
</dbReference>